<evidence type="ECO:0000313" key="1">
    <source>
        <dbReference type="EMBL" id="EFJ08493.1"/>
    </source>
</evidence>
<sequence>MQESGPCGNWNPHCEGRQHGRVCHDHNAENKSVGTSVVDVENYDVVILNFDAVKDKAAAPESCELTKKFPSFKATGRKPAPKIFPELLALRTQMCRKQGVADSLIPESLLRGLADADSTSDSQASHSALPCLQSAKNRCVLQESSQGFALQRRKEIAFSTSTRTTVKESSRR</sequence>
<dbReference type="HOGENOM" id="CLU_1557899_0_0_1"/>
<dbReference type="KEGG" id="smo:SELMODRAFT_428876"/>
<dbReference type="EMBL" id="GL377673">
    <property type="protein sequence ID" value="EFJ08493.1"/>
    <property type="molecule type" value="Genomic_DNA"/>
</dbReference>
<dbReference type="Gramene" id="EFJ08493">
    <property type="protein sequence ID" value="EFJ08493"/>
    <property type="gene ID" value="SELMODRAFT_428876"/>
</dbReference>
<name>D8T4A4_SELML</name>
<keyword evidence="2" id="KW-1185">Reference proteome</keyword>
<accession>D8T4A4</accession>
<proteinExistence type="predicted"/>
<dbReference type="InParanoid" id="D8T4A4"/>
<dbReference type="Proteomes" id="UP000001514">
    <property type="component" value="Unassembled WGS sequence"/>
</dbReference>
<gene>
    <name evidence="1" type="ORF">SELMODRAFT_428876</name>
</gene>
<evidence type="ECO:0000313" key="2">
    <source>
        <dbReference type="Proteomes" id="UP000001514"/>
    </source>
</evidence>
<dbReference type="AlphaFoldDB" id="D8T4A4"/>
<organism evidence="2">
    <name type="scientific">Selaginella moellendorffii</name>
    <name type="common">Spikemoss</name>
    <dbReference type="NCBI Taxonomy" id="88036"/>
    <lineage>
        <taxon>Eukaryota</taxon>
        <taxon>Viridiplantae</taxon>
        <taxon>Streptophyta</taxon>
        <taxon>Embryophyta</taxon>
        <taxon>Tracheophyta</taxon>
        <taxon>Lycopodiopsida</taxon>
        <taxon>Selaginellales</taxon>
        <taxon>Selaginellaceae</taxon>
        <taxon>Selaginella</taxon>
    </lineage>
</organism>
<reference evidence="1 2" key="1">
    <citation type="journal article" date="2011" name="Science">
        <title>The Selaginella genome identifies genetic changes associated with the evolution of vascular plants.</title>
        <authorList>
            <person name="Banks J.A."/>
            <person name="Nishiyama T."/>
            <person name="Hasebe M."/>
            <person name="Bowman J.L."/>
            <person name="Gribskov M."/>
            <person name="dePamphilis C."/>
            <person name="Albert V.A."/>
            <person name="Aono N."/>
            <person name="Aoyama T."/>
            <person name="Ambrose B.A."/>
            <person name="Ashton N.W."/>
            <person name="Axtell M.J."/>
            <person name="Barker E."/>
            <person name="Barker M.S."/>
            <person name="Bennetzen J.L."/>
            <person name="Bonawitz N.D."/>
            <person name="Chapple C."/>
            <person name="Cheng C."/>
            <person name="Correa L.G."/>
            <person name="Dacre M."/>
            <person name="DeBarry J."/>
            <person name="Dreyer I."/>
            <person name="Elias M."/>
            <person name="Engstrom E.M."/>
            <person name="Estelle M."/>
            <person name="Feng L."/>
            <person name="Finet C."/>
            <person name="Floyd S.K."/>
            <person name="Frommer W.B."/>
            <person name="Fujita T."/>
            <person name="Gramzow L."/>
            <person name="Gutensohn M."/>
            <person name="Harholt J."/>
            <person name="Hattori M."/>
            <person name="Heyl A."/>
            <person name="Hirai T."/>
            <person name="Hiwatashi Y."/>
            <person name="Ishikawa M."/>
            <person name="Iwata M."/>
            <person name="Karol K.G."/>
            <person name="Koehler B."/>
            <person name="Kolukisaoglu U."/>
            <person name="Kubo M."/>
            <person name="Kurata T."/>
            <person name="Lalonde S."/>
            <person name="Li K."/>
            <person name="Li Y."/>
            <person name="Litt A."/>
            <person name="Lyons E."/>
            <person name="Manning G."/>
            <person name="Maruyama T."/>
            <person name="Michael T.P."/>
            <person name="Mikami K."/>
            <person name="Miyazaki S."/>
            <person name="Morinaga S."/>
            <person name="Murata T."/>
            <person name="Mueller-Roeber B."/>
            <person name="Nelson D.R."/>
            <person name="Obara M."/>
            <person name="Oguri Y."/>
            <person name="Olmstead R.G."/>
            <person name="Onodera N."/>
            <person name="Petersen B.L."/>
            <person name="Pils B."/>
            <person name="Prigge M."/>
            <person name="Rensing S.A."/>
            <person name="Riano-Pachon D.M."/>
            <person name="Roberts A.W."/>
            <person name="Sato Y."/>
            <person name="Scheller H.V."/>
            <person name="Schulz B."/>
            <person name="Schulz C."/>
            <person name="Shakirov E.V."/>
            <person name="Shibagaki N."/>
            <person name="Shinohara N."/>
            <person name="Shippen D.E."/>
            <person name="Soerensen I."/>
            <person name="Sotooka R."/>
            <person name="Sugimoto N."/>
            <person name="Sugita M."/>
            <person name="Sumikawa N."/>
            <person name="Tanurdzic M."/>
            <person name="Theissen G."/>
            <person name="Ulvskov P."/>
            <person name="Wakazuki S."/>
            <person name="Weng J.K."/>
            <person name="Willats W.W."/>
            <person name="Wipf D."/>
            <person name="Wolf P.G."/>
            <person name="Yang L."/>
            <person name="Zimmer A.D."/>
            <person name="Zhu Q."/>
            <person name="Mitros T."/>
            <person name="Hellsten U."/>
            <person name="Loque D."/>
            <person name="Otillar R."/>
            <person name="Salamov A."/>
            <person name="Schmutz J."/>
            <person name="Shapiro H."/>
            <person name="Lindquist E."/>
            <person name="Lucas S."/>
            <person name="Rokhsar D."/>
            <person name="Grigoriev I.V."/>
        </authorList>
    </citation>
    <scope>NUCLEOTIDE SEQUENCE [LARGE SCALE GENOMIC DNA]</scope>
</reference>
<protein>
    <submittedName>
        <fullName evidence="1">Uncharacterized protein</fullName>
    </submittedName>
</protein>